<protein>
    <submittedName>
        <fullName evidence="1">Uncharacterized protein</fullName>
    </submittedName>
</protein>
<dbReference type="EMBL" id="HBUF01064627">
    <property type="protein sequence ID" value="CAG6627185.1"/>
    <property type="molecule type" value="Transcribed_RNA"/>
</dbReference>
<dbReference type="EMBL" id="HBUF01064630">
    <property type="protein sequence ID" value="CAG6627197.1"/>
    <property type="molecule type" value="Transcribed_RNA"/>
</dbReference>
<sequence>MLSCILATRLPTNTFHLEESEIIQLKATVLSVKHIVCSTVYFFSNTSRIACSNFASKSAAQSSNRGMVTYLTGATLLFALTRLEVICPSGHVTCTYTHAPNAFSLASQKPIRLAFEPLSIPRCLGIFNVFKTCISLTTCCHFS</sequence>
<reference evidence="1" key="1">
    <citation type="submission" date="2021-05" db="EMBL/GenBank/DDBJ databases">
        <authorList>
            <person name="Alioto T."/>
            <person name="Alioto T."/>
            <person name="Gomez Garrido J."/>
        </authorList>
    </citation>
    <scope>NUCLEOTIDE SEQUENCE</scope>
</reference>
<dbReference type="AlphaFoldDB" id="A0A8D8VK50"/>
<proteinExistence type="predicted"/>
<dbReference type="EMBL" id="HBUF01064628">
    <property type="protein sequence ID" value="CAG6627190.1"/>
    <property type="molecule type" value="Transcribed_RNA"/>
</dbReference>
<organism evidence="1">
    <name type="scientific">Cacopsylla melanoneura</name>
    <dbReference type="NCBI Taxonomy" id="428564"/>
    <lineage>
        <taxon>Eukaryota</taxon>
        <taxon>Metazoa</taxon>
        <taxon>Ecdysozoa</taxon>
        <taxon>Arthropoda</taxon>
        <taxon>Hexapoda</taxon>
        <taxon>Insecta</taxon>
        <taxon>Pterygota</taxon>
        <taxon>Neoptera</taxon>
        <taxon>Paraneoptera</taxon>
        <taxon>Hemiptera</taxon>
        <taxon>Sternorrhyncha</taxon>
        <taxon>Psylloidea</taxon>
        <taxon>Psyllidae</taxon>
        <taxon>Psyllinae</taxon>
        <taxon>Cacopsylla</taxon>
    </lineage>
</organism>
<accession>A0A8D8VK50</accession>
<evidence type="ECO:0000313" key="1">
    <source>
        <dbReference type="EMBL" id="CAG6627197.1"/>
    </source>
</evidence>
<name>A0A8D8VK50_9HEMI</name>